<dbReference type="GO" id="GO:0005737">
    <property type="term" value="C:cytoplasm"/>
    <property type="evidence" value="ECO:0007669"/>
    <property type="project" value="TreeGrafter"/>
</dbReference>
<evidence type="ECO:0000313" key="1">
    <source>
        <dbReference type="EMBL" id="NCU63270.1"/>
    </source>
</evidence>
<sequence length="79" mass="9030">IFNIKKRGEIKEGYYADLTIIDMNLTFKITNDWIASRCGWTPFNNKTVKGFPVGTIVNGKVASWDKKIVDTKFGKPLEF</sequence>
<dbReference type="EMBL" id="RGGN01000194">
    <property type="protein sequence ID" value="NCU63270.1"/>
    <property type="molecule type" value="Genomic_DNA"/>
</dbReference>
<dbReference type="GO" id="GO:0004038">
    <property type="term" value="F:allantoinase activity"/>
    <property type="evidence" value="ECO:0007669"/>
    <property type="project" value="TreeGrafter"/>
</dbReference>
<dbReference type="InterPro" id="IPR050138">
    <property type="entry name" value="DHOase/Allantoinase_Hydrolase"/>
</dbReference>
<dbReference type="GO" id="GO:0004151">
    <property type="term" value="F:dihydroorotase activity"/>
    <property type="evidence" value="ECO:0007669"/>
    <property type="project" value="UniProtKB-EC"/>
</dbReference>
<dbReference type="PANTHER" id="PTHR43668">
    <property type="entry name" value="ALLANTOINASE"/>
    <property type="match status" value="1"/>
</dbReference>
<accession>A0A845S6E9</accession>
<dbReference type="AlphaFoldDB" id="A0A845S6E9"/>
<dbReference type="SUPFAM" id="SSF51338">
    <property type="entry name" value="Composite domain of metallo-dependent hydrolases"/>
    <property type="match status" value="1"/>
</dbReference>
<dbReference type="EC" id="3.5.2.3" evidence="1"/>
<organism evidence="1 2">
    <name type="scientific">Candidatus Fonsibacter lacus</name>
    <dbReference type="NCBI Taxonomy" id="2576439"/>
    <lineage>
        <taxon>Bacteria</taxon>
        <taxon>Pseudomonadati</taxon>
        <taxon>Pseudomonadota</taxon>
        <taxon>Alphaproteobacteria</taxon>
        <taxon>Candidatus Pelagibacterales</taxon>
        <taxon>Candidatus Pelagibacterales incertae sedis</taxon>
        <taxon>Candidatus Fonsibacter</taxon>
    </lineage>
</organism>
<evidence type="ECO:0000313" key="2">
    <source>
        <dbReference type="Proteomes" id="UP000572953"/>
    </source>
</evidence>
<proteinExistence type="predicted"/>
<name>A0A845S6E9_9PROT</name>
<dbReference type="GO" id="GO:0006145">
    <property type="term" value="P:purine nucleobase catabolic process"/>
    <property type="evidence" value="ECO:0007669"/>
    <property type="project" value="TreeGrafter"/>
</dbReference>
<dbReference type="PANTHER" id="PTHR43668:SF4">
    <property type="entry name" value="ALLANTOINASE"/>
    <property type="match status" value="1"/>
</dbReference>
<dbReference type="InterPro" id="IPR011059">
    <property type="entry name" value="Metal-dep_hydrolase_composite"/>
</dbReference>
<gene>
    <name evidence="1" type="ORF">EBV78_04280</name>
</gene>
<dbReference type="Gene3D" id="2.30.40.10">
    <property type="entry name" value="Urease, subunit C, domain 1"/>
    <property type="match status" value="1"/>
</dbReference>
<feature type="non-terminal residue" evidence="1">
    <location>
        <position position="1"/>
    </location>
</feature>
<protein>
    <submittedName>
        <fullName evidence="1">Dihydroorotase</fullName>
        <ecNumber evidence="1">3.5.2.3</ecNumber>
    </submittedName>
</protein>
<comment type="caution">
    <text evidence="1">The sequence shown here is derived from an EMBL/GenBank/DDBJ whole genome shotgun (WGS) entry which is preliminary data.</text>
</comment>
<dbReference type="Proteomes" id="UP000572953">
    <property type="component" value="Unassembled WGS sequence"/>
</dbReference>
<keyword evidence="1" id="KW-0378">Hydrolase</keyword>
<reference evidence="1 2" key="1">
    <citation type="submission" date="2018-10" db="EMBL/GenBank/DDBJ databases">
        <title>Iterative Subtractive Binning of Freshwater Chronoseries Metagenomes Recovers Nearly Complete Genomes from over Four Hundred Novel Species.</title>
        <authorList>
            <person name="Rodriguez-R L.M."/>
            <person name="Tsementzi D."/>
            <person name="Luo C."/>
            <person name="Konstantinidis K.T."/>
        </authorList>
    </citation>
    <scope>NUCLEOTIDE SEQUENCE [LARGE SCALE GENOMIC DNA]</scope>
    <source>
        <strain evidence="1">WB7_2B_003</strain>
    </source>
</reference>